<sequence length="102" mass="11373">MSYQWTRVLICWILRVCILNPWQLDNTKGLRATVIGFICTVQHNAAGGNLVVKVFSHCLICKMFFIHLVLGGSSCHHTEVPNAYRGDIKDVLGLMPSVPAPH</sequence>
<accession>L7LXI8</accession>
<protein>
    <submittedName>
        <fullName evidence="1">Uncharacterized protein</fullName>
    </submittedName>
</protein>
<organism evidence="1">
    <name type="scientific">Rhipicephalus pulchellus</name>
    <name type="common">Yellow backed tick</name>
    <name type="synonym">Dermacentor pulchellus</name>
    <dbReference type="NCBI Taxonomy" id="72859"/>
    <lineage>
        <taxon>Eukaryota</taxon>
        <taxon>Metazoa</taxon>
        <taxon>Ecdysozoa</taxon>
        <taxon>Arthropoda</taxon>
        <taxon>Chelicerata</taxon>
        <taxon>Arachnida</taxon>
        <taxon>Acari</taxon>
        <taxon>Parasitiformes</taxon>
        <taxon>Ixodida</taxon>
        <taxon>Ixodoidea</taxon>
        <taxon>Ixodidae</taxon>
        <taxon>Rhipicephalinae</taxon>
        <taxon>Rhipicephalus</taxon>
        <taxon>Rhipicephalus</taxon>
    </lineage>
</organism>
<reference evidence="1" key="2">
    <citation type="journal article" date="2015" name="J. Proteomics">
        <title>Sexual differences in the sialomes of the zebra tick, Rhipicephalus pulchellus.</title>
        <authorList>
            <person name="Tan A.W."/>
            <person name="Francischetti I.M."/>
            <person name="Slovak M."/>
            <person name="Kini R.M."/>
            <person name="Ribeiro J.M."/>
        </authorList>
    </citation>
    <scope>NUCLEOTIDE SEQUENCE</scope>
    <source>
        <tissue evidence="1">Salivary gland</tissue>
    </source>
</reference>
<name>L7LXI8_RHIPC</name>
<dbReference type="EMBL" id="GACK01009421">
    <property type="protein sequence ID" value="JAA55613.1"/>
    <property type="molecule type" value="mRNA"/>
</dbReference>
<dbReference type="AlphaFoldDB" id="L7LXI8"/>
<evidence type="ECO:0000313" key="1">
    <source>
        <dbReference type="EMBL" id="JAA55613.1"/>
    </source>
</evidence>
<proteinExistence type="evidence at transcript level"/>
<reference evidence="1" key="1">
    <citation type="submission" date="2012-11" db="EMBL/GenBank/DDBJ databases">
        <authorList>
            <person name="Lucero-Rivera Y.E."/>
            <person name="Tovar-Ramirez D."/>
        </authorList>
    </citation>
    <scope>NUCLEOTIDE SEQUENCE</scope>
    <source>
        <tissue evidence="1">Salivary gland</tissue>
    </source>
</reference>